<proteinExistence type="predicted"/>
<protein>
    <submittedName>
        <fullName evidence="1">Uncharacterized protein</fullName>
    </submittedName>
</protein>
<sequence length="112" mass="12722">MRIVVYQVQENAGNCLNSNHWKKICVRQSFFVSSKSIISDVSSRDVNLQCSIATSLEASGDCDVFEEMMYYHLMSYNHDNQGYETDPFFTSEELIYVTVFSTSGKAVKRGHG</sequence>
<evidence type="ECO:0000313" key="2">
    <source>
        <dbReference type="Proteomes" id="UP000828941"/>
    </source>
</evidence>
<dbReference type="EMBL" id="CM039429">
    <property type="protein sequence ID" value="KAI4348888.1"/>
    <property type="molecule type" value="Genomic_DNA"/>
</dbReference>
<gene>
    <name evidence="1" type="ORF">L6164_009554</name>
</gene>
<keyword evidence="2" id="KW-1185">Reference proteome</keyword>
<comment type="caution">
    <text evidence="1">The sequence shown here is derived from an EMBL/GenBank/DDBJ whole genome shotgun (WGS) entry which is preliminary data.</text>
</comment>
<name>A0ACB9PK81_BAUVA</name>
<accession>A0ACB9PK81</accession>
<dbReference type="Proteomes" id="UP000828941">
    <property type="component" value="Chromosome 4"/>
</dbReference>
<evidence type="ECO:0000313" key="1">
    <source>
        <dbReference type="EMBL" id="KAI4348888.1"/>
    </source>
</evidence>
<organism evidence="1 2">
    <name type="scientific">Bauhinia variegata</name>
    <name type="common">Purple orchid tree</name>
    <name type="synonym">Phanera variegata</name>
    <dbReference type="NCBI Taxonomy" id="167791"/>
    <lineage>
        <taxon>Eukaryota</taxon>
        <taxon>Viridiplantae</taxon>
        <taxon>Streptophyta</taxon>
        <taxon>Embryophyta</taxon>
        <taxon>Tracheophyta</taxon>
        <taxon>Spermatophyta</taxon>
        <taxon>Magnoliopsida</taxon>
        <taxon>eudicotyledons</taxon>
        <taxon>Gunneridae</taxon>
        <taxon>Pentapetalae</taxon>
        <taxon>rosids</taxon>
        <taxon>fabids</taxon>
        <taxon>Fabales</taxon>
        <taxon>Fabaceae</taxon>
        <taxon>Cercidoideae</taxon>
        <taxon>Cercideae</taxon>
        <taxon>Bauhiniinae</taxon>
        <taxon>Bauhinia</taxon>
    </lineage>
</organism>
<reference evidence="1 2" key="1">
    <citation type="journal article" date="2022" name="DNA Res.">
        <title>Chromosomal-level genome assembly of the orchid tree Bauhinia variegata (Leguminosae; Cercidoideae) supports the allotetraploid origin hypothesis of Bauhinia.</title>
        <authorList>
            <person name="Zhong Y."/>
            <person name="Chen Y."/>
            <person name="Zheng D."/>
            <person name="Pang J."/>
            <person name="Liu Y."/>
            <person name="Luo S."/>
            <person name="Meng S."/>
            <person name="Qian L."/>
            <person name="Wei D."/>
            <person name="Dai S."/>
            <person name="Zhou R."/>
        </authorList>
    </citation>
    <scope>NUCLEOTIDE SEQUENCE [LARGE SCALE GENOMIC DNA]</scope>
    <source>
        <strain evidence="1">BV-YZ2020</strain>
    </source>
</reference>